<dbReference type="RefSeq" id="WP_249060794.1">
    <property type="nucleotide sequence ID" value="NZ_JALZWP010000026.1"/>
</dbReference>
<evidence type="ECO:0000256" key="1">
    <source>
        <dbReference type="ARBA" id="ARBA00006739"/>
    </source>
</evidence>
<proteinExistence type="inferred from homology"/>
<evidence type="ECO:0000313" key="6">
    <source>
        <dbReference type="Proteomes" id="UP001202550"/>
    </source>
</evidence>
<dbReference type="SUPFAM" id="SSF53448">
    <property type="entry name" value="Nucleotide-diphospho-sugar transferases"/>
    <property type="match status" value="1"/>
</dbReference>
<dbReference type="PANTHER" id="PTHR43179">
    <property type="entry name" value="RHAMNOSYLTRANSFERASE WBBL"/>
    <property type="match status" value="1"/>
</dbReference>
<keyword evidence="6" id="KW-1185">Reference proteome</keyword>
<dbReference type="Proteomes" id="UP001202550">
    <property type="component" value="Unassembled WGS sequence"/>
</dbReference>
<keyword evidence="3" id="KW-0808">Transferase</keyword>
<dbReference type="EMBL" id="JALZWP010000026">
    <property type="protein sequence ID" value="MCL1630153.1"/>
    <property type="molecule type" value="Genomic_DNA"/>
</dbReference>
<organism evidence="5 6">
    <name type="scientific">Roseinatronobacter domitianus</name>
    <dbReference type="NCBI Taxonomy" id="2940293"/>
    <lineage>
        <taxon>Bacteria</taxon>
        <taxon>Pseudomonadati</taxon>
        <taxon>Pseudomonadota</taxon>
        <taxon>Alphaproteobacteria</taxon>
        <taxon>Rhodobacterales</taxon>
        <taxon>Paracoccaceae</taxon>
        <taxon>Roseinatronobacter</taxon>
    </lineage>
</organism>
<evidence type="ECO:0000256" key="2">
    <source>
        <dbReference type="ARBA" id="ARBA00022676"/>
    </source>
</evidence>
<comment type="similarity">
    <text evidence="1">Belongs to the glycosyltransferase 2 family.</text>
</comment>
<dbReference type="PANTHER" id="PTHR43179:SF12">
    <property type="entry name" value="GALACTOFURANOSYLTRANSFERASE GLFT2"/>
    <property type="match status" value="1"/>
</dbReference>
<evidence type="ECO:0000313" key="5">
    <source>
        <dbReference type="EMBL" id="MCL1630153.1"/>
    </source>
</evidence>
<evidence type="ECO:0000259" key="4">
    <source>
        <dbReference type="Pfam" id="PF17994"/>
    </source>
</evidence>
<comment type="caution">
    <text evidence="5">The sequence shown here is derived from an EMBL/GenBank/DDBJ whole genome shotgun (WGS) entry which is preliminary data.</text>
</comment>
<name>A0ABT0M5M9_9RHOB</name>
<gene>
    <name evidence="5" type="ORF">M3N55_15635</name>
</gene>
<dbReference type="InterPro" id="IPR040492">
    <property type="entry name" value="GlfT2_N"/>
</dbReference>
<dbReference type="Gene3D" id="3.90.550.60">
    <property type="match status" value="1"/>
</dbReference>
<sequence length="593" mass="66708">MTYPIQSIIAPAFARPEALYIWSDIHCSGFEGDAPWRLEPGDTMVLDAYFNALFPDIWQKYTAVTRFGARFDLSGQARVQIWARLRDDSSVCLADQLCSTQVEIMLDSLPEETGRLNLRVVALGQVVLQGLDWITDTAPCVPVNLSVGLCTFNRESFLAETVAALVGQIAKTPEIKQIYVVNQGKSFTDPDLLELIDGLDVTLCEQANLGGCGGFTRTMVESINAVIPTTHHLLMDDDIVLDPRVLERVVAFLSYCTAEVALGGQMLELERPTRLYEAGGRLHPLWFVENVGHGQDMAHPHTLRLFHDTPQIDYNAWWFCVIPTRTIRRIGLPPPIFIRGDDLEYGCRMKDAGVDTVPLPGCAVWHEGFAYKTSDWLLYYDLRNRLIISSLHPDGVTTPDGLYLLGFVMAIILQHRYRAARVALKAIADSMAPIDLAMGVTLDAKHAELLAFLKRLPEIPVVSRDEVPDTVREGRLRPLNPAIPAMVYMCVTQFIGLHLVRLLPFRKRRWFPAQPQANAVGLHDYYAALDPEQTKFGVYSSNLLQLWVLTARTFALCIRYAFKARGVATRRTSEMDARRTENAWRTMFQTPRS</sequence>
<dbReference type="InterPro" id="IPR029044">
    <property type="entry name" value="Nucleotide-diphossugar_trans"/>
</dbReference>
<protein>
    <submittedName>
        <fullName evidence="5">Glycosyltransferase family 2 protein</fullName>
    </submittedName>
</protein>
<feature type="domain" description="Galactofuranosyltransferase GlfT2 N-terminal" evidence="4">
    <location>
        <begin position="40"/>
        <end position="136"/>
    </location>
</feature>
<evidence type="ECO:0000256" key="3">
    <source>
        <dbReference type="ARBA" id="ARBA00022679"/>
    </source>
</evidence>
<reference evidence="5 6" key="1">
    <citation type="submission" date="2022-05" db="EMBL/GenBank/DDBJ databases">
        <title>Seasonal and diel survey of microbial diversity of the Tyrrhenian coast.</title>
        <authorList>
            <person name="Gattoni G."/>
            <person name="Corral P."/>
        </authorList>
    </citation>
    <scope>NUCLEOTIDE SEQUENCE [LARGE SCALE GENOMIC DNA]</scope>
    <source>
        <strain evidence="5 6">V10</strain>
    </source>
</reference>
<keyword evidence="2" id="KW-0328">Glycosyltransferase</keyword>
<dbReference type="Pfam" id="PF13641">
    <property type="entry name" value="Glyco_tranf_2_3"/>
    <property type="match status" value="1"/>
</dbReference>
<accession>A0ABT0M5M9</accession>
<dbReference type="Pfam" id="PF17994">
    <property type="entry name" value="Glft2_N"/>
    <property type="match status" value="1"/>
</dbReference>